<accession>A0A7R9IMD9</accession>
<proteinExistence type="predicted"/>
<keyword evidence="1" id="KW-1133">Transmembrane helix</keyword>
<protein>
    <submittedName>
        <fullName evidence="2">Uncharacterized protein</fullName>
    </submittedName>
</protein>
<name>A0A7R9IMD9_9NEOP</name>
<organism evidence="2">
    <name type="scientific">Timema tahoe</name>
    <dbReference type="NCBI Taxonomy" id="61484"/>
    <lineage>
        <taxon>Eukaryota</taxon>
        <taxon>Metazoa</taxon>
        <taxon>Ecdysozoa</taxon>
        <taxon>Arthropoda</taxon>
        <taxon>Hexapoda</taxon>
        <taxon>Insecta</taxon>
        <taxon>Pterygota</taxon>
        <taxon>Neoptera</taxon>
        <taxon>Polyneoptera</taxon>
        <taxon>Phasmatodea</taxon>
        <taxon>Timematodea</taxon>
        <taxon>Timematoidea</taxon>
        <taxon>Timematidae</taxon>
        <taxon>Timema</taxon>
    </lineage>
</organism>
<keyword evidence="1" id="KW-0812">Transmembrane</keyword>
<dbReference type="AlphaFoldDB" id="A0A7R9IMD9"/>
<evidence type="ECO:0000256" key="1">
    <source>
        <dbReference type="SAM" id="Phobius"/>
    </source>
</evidence>
<keyword evidence="1" id="KW-0472">Membrane</keyword>
<gene>
    <name evidence="2" type="ORF">TTEB3V08_LOCUS8972</name>
</gene>
<dbReference type="EMBL" id="OE004321">
    <property type="protein sequence ID" value="CAD7461060.1"/>
    <property type="molecule type" value="Genomic_DNA"/>
</dbReference>
<feature type="transmembrane region" description="Helical" evidence="1">
    <location>
        <begin position="107"/>
        <end position="128"/>
    </location>
</feature>
<sequence length="192" mass="21842">MNRGATTLLPKGEDSSDFNLVTFNKPPEFIEFHVLFLCTDVFGVDCRRFANWLSFNLGPTITGPRLVPILIISIKSDSCRSHDFMYEYTKVDRVAFMRLRYTSYRNTTVALFIVSFCFIAPCLTVQFMGICTSYVSELGMRKVEFRGNVSVLAWRESGHPFRNSDLPIFVSLVYCENSVLDHVATNAAHPLI</sequence>
<evidence type="ECO:0000313" key="2">
    <source>
        <dbReference type="EMBL" id="CAD7461060.1"/>
    </source>
</evidence>
<reference evidence="2" key="1">
    <citation type="submission" date="2020-11" db="EMBL/GenBank/DDBJ databases">
        <authorList>
            <person name="Tran Van P."/>
        </authorList>
    </citation>
    <scope>NUCLEOTIDE SEQUENCE</scope>
</reference>